<dbReference type="GO" id="GO:0031969">
    <property type="term" value="C:chloroplast membrane"/>
    <property type="evidence" value="ECO:0007669"/>
    <property type="project" value="UniProtKB-SubCell"/>
</dbReference>
<dbReference type="EMBL" id="CP093346">
    <property type="protein sequence ID" value="WOG95752.1"/>
    <property type="molecule type" value="Genomic_DNA"/>
</dbReference>
<dbReference type="AlphaFoldDB" id="A0AAF0WTD4"/>
<evidence type="ECO:0008006" key="14">
    <source>
        <dbReference type="Google" id="ProtNLM"/>
    </source>
</evidence>
<keyword evidence="6 11" id="KW-0812">Transmembrane</keyword>
<dbReference type="InterPro" id="IPR039606">
    <property type="entry name" value="Phytol/farnesol_kinase"/>
</dbReference>
<feature type="transmembrane region" description="Helical" evidence="11">
    <location>
        <begin position="129"/>
        <end position="152"/>
    </location>
</feature>
<keyword evidence="7" id="KW-0418">Kinase</keyword>
<keyword evidence="9 11" id="KW-1133">Transmembrane helix</keyword>
<keyword evidence="13" id="KW-1185">Reference proteome</keyword>
<evidence type="ECO:0000313" key="13">
    <source>
        <dbReference type="Proteomes" id="UP000077755"/>
    </source>
</evidence>
<evidence type="ECO:0000313" key="12">
    <source>
        <dbReference type="EMBL" id="WOG95752.1"/>
    </source>
</evidence>
<dbReference type="GO" id="GO:0016301">
    <property type="term" value="F:kinase activity"/>
    <property type="evidence" value="ECO:0007669"/>
    <property type="project" value="UniProtKB-KW"/>
</dbReference>
<comment type="similarity">
    <text evidence="2">Belongs to the polyprenol kinase family.</text>
</comment>
<evidence type="ECO:0000256" key="3">
    <source>
        <dbReference type="ARBA" id="ARBA00022528"/>
    </source>
</evidence>
<dbReference type="PANTHER" id="PTHR32523:SF7">
    <property type="entry name" value="FARNESOL KINASE, CHLOROPLASTIC"/>
    <property type="match status" value="1"/>
</dbReference>
<evidence type="ECO:0000256" key="1">
    <source>
        <dbReference type="ARBA" id="ARBA00004508"/>
    </source>
</evidence>
<feature type="transmembrane region" description="Helical" evidence="11">
    <location>
        <begin position="229"/>
        <end position="247"/>
    </location>
</feature>
<dbReference type="Proteomes" id="UP000077755">
    <property type="component" value="Chromosome 4"/>
</dbReference>
<keyword evidence="8" id="KW-0809">Transit peptide</keyword>
<organism evidence="12 13">
    <name type="scientific">Daucus carota subsp. sativus</name>
    <name type="common">Carrot</name>
    <dbReference type="NCBI Taxonomy" id="79200"/>
    <lineage>
        <taxon>Eukaryota</taxon>
        <taxon>Viridiplantae</taxon>
        <taxon>Streptophyta</taxon>
        <taxon>Embryophyta</taxon>
        <taxon>Tracheophyta</taxon>
        <taxon>Spermatophyta</taxon>
        <taxon>Magnoliopsida</taxon>
        <taxon>eudicotyledons</taxon>
        <taxon>Gunneridae</taxon>
        <taxon>Pentapetalae</taxon>
        <taxon>asterids</taxon>
        <taxon>campanulids</taxon>
        <taxon>Apiales</taxon>
        <taxon>Apiaceae</taxon>
        <taxon>Apioideae</taxon>
        <taxon>Scandiceae</taxon>
        <taxon>Daucinae</taxon>
        <taxon>Daucus</taxon>
        <taxon>Daucus sect. Daucus</taxon>
    </lineage>
</organism>
<name>A0AAF0WTD4_DAUCS</name>
<evidence type="ECO:0000256" key="11">
    <source>
        <dbReference type="SAM" id="Phobius"/>
    </source>
</evidence>
<evidence type="ECO:0000256" key="8">
    <source>
        <dbReference type="ARBA" id="ARBA00022946"/>
    </source>
</evidence>
<reference evidence="12" key="1">
    <citation type="journal article" date="2016" name="Nat. Genet.">
        <title>A high-quality carrot genome assembly provides new insights into carotenoid accumulation and asterid genome evolution.</title>
        <authorList>
            <person name="Iorizzo M."/>
            <person name="Ellison S."/>
            <person name="Senalik D."/>
            <person name="Zeng P."/>
            <person name="Satapoomin P."/>
            <person name="Huang J."/>
            <person name="Bowman M."/>
            <person name="Iovene M."/>
            <person name="Sanseverino W."/>
            <person name="Cavagnaro P."/>
            <person name="Yildiz M."/>
            <person name="Macko-Podgorni A."/>
            <person name="Moranska E."/>
            <person name="Grzebelus E."/>
            <person name="Grzebelus D."/>
            <person name="Ashrafi H."/>
            <person name="Zheng Z."/>
            <person name="Cheng S."/>
            <person name="Spooner D."/>
            <person name="Van Deynze A."/>
            <person name="Simon P."/>
        </authorList>
    </citation>
    <scope>NUCLEOTIDE SEQUENCE</scope>
    <source>
        <tissue evidence="12">Leaf</tissue>
    </source>
</reference>
<feature type="transmembrane region" description="Helical" evidence="11">
    <location>
        <begin position="195"/>
        <end position="217"/>
    </location>
</feature>
<evidence type="ECO:0000256" key="5">
    <source>
        <dbReference type="ARBA" id="ARBA00022679"/>
    </source>
</evidence>
<evidence type="ECO:0000256" key="6">
    <source>
        <dbReference type="ARBA" id="ARBA00022692"/>
    </source>
</evidence>
<dbReference type="PANTHER" id="PTHR32523">
    <property type="entry name" value="PHYTOL KINASE 1, CHLOROPLASTIC"/>
    <property type="match status" value="1"/>
</dbReference>
<evidence type="ECO:0000256" key="7">
    <source>
        <dbReference type="ARBA" id="ARBA00022777"/>
    </source>
</evidence>
<keyword evidence="5" id="KW-0808">Transferase</keyword>
<gene>
    <name evidence="12" type="ORF">DCAR_0415079</name>
</gene>
<feature type="transmembrane region" description="Helical" evidence="11">
    <location>
        <begin position="173"/>
        <end position="189"/>
    </location>
</feature>
<accession>A0AAF0WTD4</accession>
<evidence type="ECO:0000256" key="10">
    <source>
        <dbReference type="ARBA" id="ARBA00023136"/>
    </source>
</evidence>
<keyword evidence="10 11" id="KW-0472">Membrane</keyword>
<dbReference type="KEGG" id="dcr:108215602"/>
<evidence type="ECO:0000256" key="4">
    <source>
        <dbReference type="ARBA" id="ARBA00022640"/>
    </source>
</evidence>
<proteinExistence type="inferred from homology"/>
<evidence type="ECO:0000256" key="9">
    <source>
        <dbReference type="ARBA" id="ARBA00022989"/>
    </source>
</evidence>
<feature type="transmembrane region" description="Helical" evidence="11">
    <location>
        <begin position="69"/>
        <end position="87"/>
    </location>
</feature>
<sequence>MALISTSSTNLAPTLSRSHRCPHLSTTSCAPSSFSILVCQPFVSTPILSRPTKKKVEKAGAIMFSDSPLAADLCATAISGVVAVSVLKLWEETAKRGVFDQKLNRKLVHISIGLVFMLCWPLFSSGHQGALFAALIPGLNIIKMLLMGLGILKDEATVKSMSRFGDYRELLKGPLYYAATITLACAVYWRGSPIAIAAICNLCAGDGLADIIGRRFGSQKLPHNSNKSLAGSVAMLIGGFIASVGYMHYFSSFGYLEETWGMVLGFLVVSLAATLVESHPLSTVLDDNLTVPMATLLVGSFVL</sequence>
<feature type="transmembrane region" description="Helical" evidence="11">
    <location>
        <begin position="107"/>
        <end position="123"/>
    </location>
</feature>
<keyword evidence="4" id="KW-0934">Plastid</keyword>
<reference evidence="12" key="2">
    <citation type="submission" date="2022-03" db="EMBL/GenBank/DDBJ databases">
        <title>Draft title - Genomic analysis of global carrot germplasm unveils the trajectory of domestication and the origin of high carotenoid orange carrot.</title>
        <authorList>
            <person name="Iorizzo M."/>
            <person name="Ellison S."/>
            <person name="Senalik D."/>
            <person name="Macko-Podgorni A."/>
            <person name="Grzebelus D."/>
            <person name="Bostan H."/>
            <person name="Rolling W."/>
            <person name="Curaba J."/>
            <person name="Simon P."/>
        </authorList>
    </citation>
    <scope>NUCLEOTIDE SEQUENCE</scope>
    <source>
        <tissue evidence="12">Leaf</tissue>
    </source>
</reference>
<evidence type="ECO:0000256" key="2">
    <source>
        <dbReference type="ARBA" id="ARBA00010794"/>
    </source>
</evidence>
<comment type="subcellular location">
    <subcellularLocation>
        <location evidence="1">Plastid</location>
        <location evidence="1">Chloroplast membrane</location>
        <topology evidence="1">Multi-pass membrane protein</topology>
    </subcellularLocation>
</comment>
<protein>
    <recommendedName>
        <fullName evidence="14">Phytol kinase</fullName>
    </recommendedName>
</protein>
<keyword evidence="3" id="KW-0150">Chloroplast</keyword>
<feature type="transmembrane region" description="Helical" evidence="11">
    <location>
        <begin position="259"/>
        <end position="276"/>
    </location>
</feature>